<dbReference type="GO" id="GO:0032580">
    <property type="term" value="C:Golgi cisterna membrane"/>
    <property type="evidence" value="ECO:0007669"/>
    <property type="project" value="UniProtKB-SubCell"/>
</dbReference>
<name>A0AAD9MT24_9ANNE</name>
<dbReference type="SUPFAM" id="SSF53756">
    <property type="entry name" value="UDP-Glycosyltransferase/glycogen phosphorylase"/>
    <property type="match status" value="1"/>
</dbReference>
<evidence type="ECO:0000256" key="7">
    <source>
        <dbReference type="RuleBase" id="RU003832"/>
    </source>
</evidence>
<evidence type="ECO:0000313" key="9">
    <source>
        <dbReference type="EMBL" id="KAK2143108.1"/>
    </source>
</evidence>
<comment type="caution">
    <text evidence="9">The sequence shown here is derived from an EMBL/GenBank/DDBJ whole genome shotgun (WGS) entry which is preliminary data.</text>
</comment>
<dbReference type="GO" id="GO:0000139">
    <property type="term" value="C:Golgi membrane"/>
    <property type="evidence" value="ECO:0007669"/>
    <property type="project" value="UniProtKB-SubCell"/>
</dbReference>
<evidence type="ECO:0000259" key="8">
    <source>
        <dbReference type="Pfam" id="PF00852"/>
    </source>
</evidence>
<evidence type="ECO:0000256" key="2">
    <source>
        <dbReference type="ARBA" id="ARBA00004922"/>
    </source>
</evidence>
<evidence type="ECO:0000256" key="1">
    <source>
        <dbReference type="ARBA" id="ARBA00004323"/>
    </source>
</evidence>
<dbReference type="EMBL" id="JAODUP010000877">
    <property type="protein sequence ID" value="KAK2143108.1"/>
    <property type="molecule type" value="Genomic_DNA"/>
</dbReference>
<dbReference type="PANTHER" id="PTHR48438:SF1">
    <property type="entry name" value="ALPHA-(1,3)-FUCOSYLTRANSFERASE C-RELATED"/>
    <property type="match status" value="1"/>
</dbReference>
<dbReference type="PANTHER" id="PTHR48438">
    <property type="entry name" value="ALPHA-(1,3)-FUCOSYLTRANSFERASE C-RELATED"/>
    <property type="match status" value="1"/>
</dbReference>
<comment type="similarity">
    <text evidence="3 7">Belongs to the glycosyltransferase 10 family.</text>
</comment>
<keyword evidence="5 7" id="KW-0808">Transferase</keyword>
<evidence type="ECO:0000256" key="5">
    <source>
        <dbReference type="ARBA" id="ARBA00022679"/>
    </source>
</evidence>
<feature type="domain" description="Fucosyltransferase C-terminal" evidence="8">
    <location>
        <begin position="120"/>
        <end position="227"/>
    </location>
</feature>
<evidence type="ECO:0000256" key="3">
    <source>
        <dbReference type="ARBA" id="ARBA00008919"/>
    </source>
</evidence>
<dbReference type="Pfam" id="PF00852">
    <property type="entry name" value="Glyco_transf_10"/>
    <property type="match status" value="1"/>
</dbReference>
<reference evidence="9" key="1">
    <citation type="journal article" date="2023" name="Mol. Biol. Evol.">
        <title>Third-Generation Sequencing Reveals the Adaptive Role of the Epigenome in Three Deep-Sea Polychaetes.</title>
        <authorList>
            <person name="Perez M."/>
            <person name="Aroh O."/>
            <person name="Sun Y."/>
            <person name="Lan Y."/>
            <person name="Juniper S.K."/>
            <person name="Young C.R."/>
            <person name="Angers B."/>
            <person name="Qian P.Y."/>
        </authorList>
    </citation>
    <scope>NUCLEOTIDE SEQUENCE</scope>
    <source>
        <strain evidence="9">P08H-3</strain>
    </source>
</reference>
<keyword evidence="6 7" id="KW-0333">Golgi apparatus</keyword>
<dbReference type="Gene3D" id="3.40.50.11660">
    <property type="entry name" value="Glycosyl transferase family 10, C-terminal domain"/>
    <property type="match status" value="1"/>
</dbReference>
<dbReference type="Proteomes" id="UP001208570">
    <property type="component" value="Unassembled WGS sequence"/>
</dbReference>
<keyword evidence="7" id="KW-1133">Transmembrane helix</keyword>
<keyword evidence="10" id="KW-1185">Reference proteome</keyword>
<organism evidence="9 10">
    <name type="scientific">Paralvinella palmiformis</name>
    <dbReference type="NCBI Taxonomy" id="53620"/>
    <lineage>
        <taxon>Eukaryota</taxon>
        <taxon>Metazoa</taxon>
        <taxon>Spiralia</taxon>
        <taxon>Lophotrochozoa</taxon>
        <taxon>Annelida</taxon>
        <taxon>Polychaeta</taxon>
        <taxon>Sedentaria</taxon>
        <taxon>Canalipalpata</taxon>
        <taxon>Terebellida</taxon>
        <taxon>Terebelliformia</taxon>
        <taxon>Alvinellidae</taxon>
        <taxon>Paralvinella</taxon>
    </lineage>
</organism>
<dbReference type="InterPro" id="IPR001503">
    <property type="entry name" value="Glyco_trans_10"/>
</dbReference>
<comment type="pathway">
    <text evidence="2">Protein modification; protein glycosylation.</text>
</comment>
<accession>A0AAD9MT24</accession>
<dbReference type="GO" id="GO:0008417">
    <property type="term" value="F:fucosyltransferase activity"/>
    <property type="evidence" value="ECO:0007669"/>
    <property type="project" value="InterPro"/>
</dbReference>
<evidence type="ECO:0000256" key="4">
    <source>
        <dbReference type="ARBA" id="ARBA00022676"/>
    </source>
</evidence>
<keyword evidence="4 7" id="KW-0328">Glycosyltransferase</keyword>
<dbReference type="InterPro" id="IPR038577">
    <property type="entry name" value="GT10-like_C_sf"/>
</dbReference>
<feature type="transmembrane region" description="Helical" evidence="7">
    <location>
        <begin position="6"/>
        <end position="31"/>
    </location>
</feature>
<evidence type="ECO:0000313" key="10">
    <source>
        <dbReference type="Proteomes" id="UP001208570"/>
    </source>
</evidence>
<evidence type="ECO:0000256" key="6">
    <source>
        <dbReference type="ARBA" id="ARBA00023034"/>
    </source>
</evidence>
<comment type="subcellular location">
    <subcellularLocation>
        <location evidence="1">Golgi apparatus membrane</location>
        <topology evidence="1">Single-pass type II membrane protein</topology>
    </subcellularLocation>
    <subcellularLocation>
        <location evidence="7">Golgi apparatus</location>
        <location evidence="7">Golgi stack membrane</location>
        <topology evidence="7">Single-pass type II membrane protein</topology>
    </subcellularLocation>
</comment>
<protein>
    <recommendedName>
        <fullName evidence="7">Fucosyltransferase</fullName>
        <ecNumber evidence="7">2.4.1.-</ecNumber>
    </recommendedName>
</protein>
<dbReference type="InterPro" id="IPR055270">
    <property type="entry name" value="Glyco_tran_10_C"/>
</dbReference>
<dbReference type="AlphaFoldDB" id="A0AAD9MT24"/>
<dbReference type="EC" id="2.4.1.-" evidence="7"/>
<sequence>MRARQVFVVLLTKTTRCAAIVTVVAAIVFLINTAFSDGSRRAHGSTDVKEMLTEAVYSAATETKKFTTKDTSRLQSDGYEESDNKTRKRLKTILLWNIFFGEPDYGVGGFGTVAFEKANYERCVLNYSFPQGDTGCYSKIIQSYMFYLAFENRFCKDYATEKLFRTLTTLMVPIVYGNANNAKLVPAKTFIDVRDFASSKHLANYLLILKERHKKYLRYLSWKRKYSG</sequence>
<keyword evidence="7" id="KW-0812">Transmembrane</keyword>
<keyword evidence="7" id="KW-0472">Membrane</keyword>
<proteinExistence type="inferred from homology"/>
<gene>
    <name evidence="9" type="ORF">LSH36_877g01008</name>
</gene>